<accession>A0ABM7M7A7</accession>
<dbReference type="EMBL" id="AP023356">
    <property type="protein sequence ID" value="BCJ47548.1"/>
    <property type="molecule type" value="Genomic_DNA"/>
</dbReference>
<dbReference type="Proteomes" id="UP000676967">
    <property type="component" value="Chromosome"/>
</dbReference>
<evidence type="ECO:0000256" key="1">
    <source>
        <dbReference type="SAM" id="Phobius"/>
    </source>
</evidence>
<feature type="transmembrane region" description="Helical" evidence="1">
    <location>
        <begin position="75"/>
        <end position="99"/>
    </location>
</feature>
<dbReference type="RefSeq" id="WP_189329949.1">
    <property type="nucleotide sequence ID" value="NZ_AP023356.1"/>
</dbReference>
<organism evidence="2 3">
    <name type="scientific">Actinoplanes ianthinogenes</name>
    <dbReference type="NCBI Taxonomy" id="122358"/>
    <lineage>
        <taxon>Bacteria</taxon>
        <taxon>Bacillati</taxon>
        <taxon>Actinomycetota</taxon>
        <taxon>Actinomycetes</taxon>
        <taxon>Micromonosporales</taxon>
        <taxon>Micromonosporaceae</taxon>
        <taxon>Actinoplanes</taxon>
    </lineage>
</organism>
<proteinExistence type="predicted"/>
<keyword evidence="1" id="KW-0472">Membrane</keyword>
<gene>
    <name evidence="2" type="ORF">Aiant_82050</name>
</gene>
<evidence type="ECO:0000313" key="3">
    <source>
        <dbReference type="Proteomes" id="UP000676967"/>
    </source>
</evidence>
<reference evidence="2 3" key="1">
    <citation type="submission" date="2020-08" db="EMBL/GenBank/DDBJ databases">
        <title>Whole genome shotgun sequence of Actinoplanes ianthinogenes NBRC 13996.</title>
        <authorList>
            <person name="Komaki H."/>
            <person name="Tamura T."/>
        </authorList>
    </citation>
    <scope>NUCLEOTIDE SEQUENCE [LARGE SCALE GENOMIC DNA]</scope>
    <source>
        <strain evidence="2 3">NBRC 13996</strain>
    </source>
</reference>
<protein>
    <submittedName>
        <fullName evidence="2">Uncharacterized protein</fullName>
    </submittedName>
</protein>
<dbReference type="Pfam" id="PF19744">
    <property type="entry name" value="DUF6232"/>
    <property type="match status" value="1"/>
</dbReference>
<keyword evidence="1" id="KW-1133">Transmembrane helix</keyword>
<keyword evidence="3" id="KW-1185">Reference proteome</keyword>
<keyword evidence="1" id="KW-0812">Transmembrane</keyword>
<feature type="transmembrane region" description="Helical" evidence="1">
    <location>
        <begin position="45"/>
        <end position="63"/>
    </location>
</feature>
<sequence length="153" mass="17057">MRIYYQDADVTVATSGVVLRGRAYALADIEDAWRGARRTASRKSMIAWAVLIAAIVVEAAVWWSTRWIWAGRGLLVIAAILFVRVIAHFVAGSTGLQALEDIRRYGRRQELWITVGGTPVRVLCTDDAIRYGQVCRALTRALNDHETVLRDSA</sequence>
<dbReference type="InterPro" id="IPR045629">
    <property type="entry name" value="DUF6232"/>
</dbReference>
<evidence type="ECO:0000313" key="2">
    <source>
        <dbReference type="EMBL" id="BCJ47548.1"/>
    </source>
</evidence>
<name>A0ABM7M7A7_9ACTN</name>